<keyword evidence="1" id="KW-0732">Signal</keyword>
<reference evidence="2" key="1">
    <citation type="submission" date="2022-03" db="EMBL/GenBank/DDBJ databases">
        <title>Genome Identification and Characterization of new species Bdellovibrio reynosense LBG001 sp. nov. from a Mexico soil sample.</title>
        <authorList>
            <person name="Camilli A."/>
            <person name="Ajao Y."/>
            <person name="Guo X."/>
        </authorList>
    </citation>
    <scope>NUCLEOTIDE SEQUENCE</scope>
    <source>
        <strain evidence="2">LBG001</strain>
    </source>
</reference>
<evidence type="ECO:0000256" key="1">
    <source>
        <dbReference type="SAM" id="SignalP"/>
    </source>
</evidence>
<dbReference type="Proteomes" id="UP000830116">
    <property type="component" value="Chromosome"/>
</dbReference>
<accession>A0ABY4CCE8</accession>
<name>A0ABY4CCE8_9BACT</name>
<gene>
    <name evidence="2" type="ORF">MNR06_05445</name>
</gene>
<protein>
    <submittedName>
        <fullName evidence="2">Uncharacterized protein</fullName>
    </submittedName>
</protein>
<keyword evidence="3" id="KW-1185">Reference proteome</keyword>
<dbReference type="RefSeq" id="WP_243539729.1">
    <property type="nucleotide sequence ID" value="NZ_CP093442.1"/>
</dbReference>
<evidence type="ECO:0000313" key="3">
    <source>
        <dbReference type="Proteomes" id="UP000830116"/>
    </source>
</evidence>
<feature type="signal peptide" evidence="1">
    <location>
        <begin position="1"/>
        <end position="19"/>
    </location>
</feature>
<dbReference type="PROSITE" id="PS51257">
    <property type="entry name" value="PROKAR_LIPOPROTEIN"/>
    <property type="match status" value="1"/>
</dbReference>
<feature type="chain" id="PRO_5046879346" evidence="1">
    <location>
        <begin position="20"/>
        <end position="130"/>
    </location>
</feature>
<sequence length="130" mass="14268">MKFCLGAMFALLVSFSANAYAVAISSCESEYDIYKLTLEQVNDDILISLANKDYVKQADESIGNEPKLKLGAQETGVYKVYNTKLQDFAKLTYTPRTLTQRLILGNFNSAGNEDMSSGDASALVSRLSCK</sequence>
<proteinExistence type="predicted"/>
<evidence type="ECO:0000313" key="2">
    <source>
        <dbReference type="EMBL" id="UOF02394.1"/>
    </source>
</evidence>
<dbReference type="EMBL" id="CP093442">
    <property type="protein sequence ID" value="UOF02394.1"/>
    <property type="molecule type" value="Genomic_DNA"/>
</dbReference>
<organism evidence="2 3">
    <name type="scientific">Bdellovibrio reynosensis</name>
    <dbReference type="NCBI Taxonomy" id="2835041"/>
    <lineage>
        <taxon>Bacteria</taxon>
        <taxon>Pseudomonadati</taxon>
        <taxon>Bdellovibrionota</taxon>
        <taxon>Bdellovibrionia</taxon>
        <taxon>Bdellovibrionales</taxon>
        <taxon>Pseudobdellovibrionaceae</taxon>
        <taxon>Bdellovibrio</taxon>
    </lineage>
</organism>